<keyword evidence="5" id="KW-1185">Reference proteome</keyword>
<name>A0AAQ3MJ00_VIGMU</name>
<evidence type="ECO:0000313" key="4">
    <source>
        <dbReference type="EMBL" id="WVY92086.1"/>
    </source>
</evidence>
<dbReference type="Pfam" id="PF13952">
    <property type="entry name" value="DUF4216"/>
    <property type="match status" value="1"/>
</dbReference>
<feature type="domain" description="DUF4216" evidence="1">
    <location>
        <begin position="917"/>
        <end position="985"/>
    </location>
</feature>
<feature type="domain" description="Transposase-associated" evidence="3">
    <location>
        <begin position="4"/>
        <end position="57"/>
    </location>
</feature>
<dbReference type="InterPro" id="IPR004242">
    <property type="entry name" value="Transposase_21"/>
</dbReference>
<sequence>MFASRLSKEYEDGVKEFRRFAVDHAKNPKIVNADELEEHLICNGIDKSYSCWTKHGENIKNHINNDVHHNTSYTPIETDTTYELDDVEEIVNVIEEDMRDCPQMFDRLTTDAKTPLYNGCTSFTRLSAILKLFNLKARNGWSDTSFTELLSLIKDMLPNDNVLPSRMYDARKMLSSIGMSYEKIHACPNDCILFRNEYAPLDKCPKCMTSRYKKNLVPSKVVWYFPIIPRFRRMYRNEEDAKNLRWHADERIRDGKLRHPADSPQWAKVDHDYPNFGKEPRNLRLALSTDGINPHGIQSNSHSTWPVVMIIYNLPPWLCMKRKFMMLSMLIPGPKQPGNDIDIYLAPLIEDLKDMWNKGVEVYDGYTEESFTLRAMLFGTINDFPAYGNLSGYSIKGKCACPICEDNTDWVRLEHGKKNVFLGHRRFLPSKHRYRGWRKAFNGMTEERRAPELLYGDKVFEKVKDINIKFGKPFARDLVTSGWKKKSIFFDLPYWKSLYVRHFLDVMHIEKNVFDSVIGTLLNVPGKSKDGIKARLDLVQMGIRTELAPIKKGKRQYLPPAAHTLSRKEKIVFCKFLQGVKVPEGYSSNIRNLVSMKDLKLIGLKSHDCHVMMEHLLPIGIRSILPKKVRWTITKLCYFFRAICSKVIDTGKLQALEREIIVTLCELEMYFPPSFFDIMVHVTIHLVKETQYCGPAYMRWMYPMERYMKILKGYVKNRSRPEGCIVERYILEETIEFCTDYLSNVESIGLPNSRHLARTTGEGISGNTIVTISRKDWEQAQLYILHNDDEVEPYVQIHKDMITKLNPTRTDQWICREHNATFVQWLKSHIFAELNVKSSLISDRLRWISNGPSFQVFSYTGYMINGCTFYTKDRDDQSTVQNSGVTLVAESMHISGAKDRSPIYANMSYFGVIEHIWELDYTIFRVPIFGCKWVDNNNGVRQDETGFMQVNFNKVGYKDEPFILASQAQQIFYVTDPVDVNWSIVLLTNKINDPSNDDIEDEYTNIEDDPLYQISYDDDPIIDDILYRRDDHDEGIWINPSFYVHKKPKSLNFMSKKKRLDL</sequence>
<dbReference type="InterPro" id="IPR025452">
    <property type="entry name" value="DUF4218"/>
</dbReference>
<feature type="domain" description="DUF4218" evidence="2">
    <location>
        <begin position="643"/>
        <end position="747"/>
    </location>
</feature>
<reference evidence="4 5" key="1">
    <citation type="journal article" date="2023" name="Life. Sci Alliance">
        <title>Evolutionary insights into 3D genome organization and epigenetic landscape of Vigna mungo.</title>
        <authorList>
            <person name="Junaid A."/>
            <person name="Singh B."/>
            <person name="Bhatia S."/>
        </authorList>
    </citation>
    <scope>NUCLEOTIDE SEQUENCE [LARGE SCALE GENOMIC DNA]</scope>
    <source>
        <strain evidence="4">Urdbean</strain>
    </source>
</reference>
<evidence type="ECO:0008006" key="6">
    <source>
        <dbReference type="Google" id="ProtNLM"/>
    </source>
</evidence>
<dbReference type="PANTHER" id="PTHR48258">
    <property type="entry name" value="DUF4218 DOMAIN-CONTAINING PROTEIN-RELATED"/>
    <property type="match status" value="1"/>
</dbReference>
<dbReference type="Proteomes" id="UP001374535">
    <property type="component" value="Chromosome 11"/>
</dbReference>
<gene>
    <name evidence="4" type="ORF">V8G54_037600</name>
</gene>
<dbReference type="EMBL" id="CP144690">
    <property type="protein sequence ID" value="WVY92086.1"/>
    <property type="molecule type" value="Genomic_DNA"/>
</dbReference>
<proteinExistence type="predicted"/>
<dbReference type="AlphaFoldDB" id="A0AAQ3MJ00"/>
<protein>
    <recommendedName>
        <fullName evidence="6">Transposase</fullName>
    </recommendedName>
</protein>
<dbReference type="Pfam" id="PF13960">
    <property type="entry name" value="DUF4218"/>
    <property type="match status" value="1"/>
</dbReference>
<accession>A0AAQ3MJ00</accession>
<organism evidence="4 5">
    <name type="scientific">Vigna mungo</name>
    <name type="common">Black gram</name>
    <name type="synonym">Phaseolus mungo</name>
    <dbReference type="NCBI Taxonomy" id="3915"/>
    <lineage>
        <taxon>Eukaryota</taxon>
        <taxon>Viridiplantae</taxon>
        <taxon>Streptophyta</taxon>
        <taxon>Embryophyta</taxon>
        <taxon>Tracheophyta</taxon>
        <taxon>Spermatophyta</taxon>
        <taxon>Magnoliopsida</taxon>
        <taxon>eudicotyledons</taxon>
        <taxon>Gunneridae</taxon>
        <taxon>Pentapetalae</taxon>
        <taxon>rosids</taxon>
        <taxon>fabids</taxon>
        <taxon>Fabales</taxon>
        <taxon>Fabaceae</taxon>
        <taxon>Papilionoideae</taxon>
        <taxon>50 kb inversion clade</taxon>
        <taxon>NPAAA clade</taxon>
        <taxon>indigoferoid/millettioid clade</taxon>
        <taxon>Phaseoleae</taxon>
        <taxon>Vigna</taxon>
    </lineage>
</organism>
<dbReference type="InterPro" id="IPR025312">
    <property type="entry name" value="DUF4216"/>
</dbReference>
<evidence type="ECO:0000259" key="1">
    <source>
        <dbReference type="Pfam" id="PF13952"/>
    </source>
</evidence>
<dbReference type="Pfam" id="PF13963">
    <property type="entry name" value="Transpos_assoc"/>
    <property type="match status" value="1"/>
</dbReference>
<evidence type="ECO:0000313" key="5">
    <source>
        <dbReference type="Proteomes" id="UP001374535"/>
    </source>
</evidence>
<evidence type="ECO:0000259" key="2">
    <source>
        <dbReference type="Pfam" id="PF13960"/>
    </source>
</evidence>
<evidence type="ECO:0000259" key="3">
    <source>
        <dbReference type="Pfam" id="PF13963"/>
    </source>
</evidence>
<dbReference type="Pfam" id="PF02992">
    <property type="entry name" value="Transposase_21"/>
    <property type="match status" value="1"/>
</dbReference>
<dbReference type="PANTHER" id="PTHR48258:SF9">
    <property type="entry name" value="OS01G0348150 PROTEIN"/>
    <property type="match status" value="1"/>
</dbReference>
<dbReference type="InterPro" id="IPR029480">
    <property type="entry name" value="Transpos_assoc"/>
</dbReference>